<sequence length="847" mass="97097">MTSSHNYGVNTLSLKGGNHDATRNYLEVLIYLTVLGMLVLSLQLLLRMARTQMQPRPKYVKPDPLFKDFAKGQNWSWDWVMVFAVRNPDDYVSDYQRRFTLRRVVERLESGGLETKLYKSYTYDKIFCKIRCSADRLKDQAAEVCYPLLLDETQVVARIEKGRKKPDGEWKWYPRRAGWLLTGENEAGEYVEREQDNAIVDTEGQSDYPYERFIYGKFDKRPDLQHPSVYVTYPASNSIFRSVDRLKLIEGIMEADPKKRGCNLQLKELLARGACLAIYPLHDDDELQTIQDRWLTPCDPPWAQPIVMVKDYFGEKVGMYFLFLGTYSTWLFYAAGIGIASFGLELLGGQYLTWATAACGICMSLWTTLFLECWKGEEARAKLEWGMTGFEETEEDRTEFEGREIHSPVTGLPDAYFPPRDKARRIVGSYLQIVLCIFYVSCVNAGIFYVHAYVSRYPLRNYVDFHHLADGPFGVPTVVTNLALALLIQATNALFMPFATRMTKVENHRTETDFEDQLIAKVFLFQFVNSNGALFYVAMAQGPLTRGIGDKQPWKTRRFDCAPYCLEHVSYLLGTIFIVRVVLGNWNEVVAPFLARLRKDAARRRGHDEDDAEYEDPASTSIRKRQVSPAEEQFEKDDYGSLDIFDDYGELVVQFGYATLFVSAFPLAPVFACVNNFIEIRVDGWKMCQNTKRPWPKGAEDIGTWESVLTVVAILGTITNSIMITQTSPAFTNVTSSYRLVAFVVLEWILIGAKIVLIGARIKLSRLVSRPPHTGTDERHRRRPGGRRAPGAAPGIPRDEDHRRRGRRGNRSRGRRVHRDRRAQGLPVGPLPPRGRRRRRRGRRARR</sequence>
<reference evidence="8" key="1">
    <citation type="submission" date="2021-11" db="EMBL/GenBank/DDBJ databases">
        <authorList>
            <consortium name="Genoscope - CEA"/>
            <person name="William W."/>
        </authorList>
    </citation>
    <scope>NUCLEOTIDE SEQUENCE</scope>
</reference>
<keyword evidence="4 6" id="KW-0472">Membrane</keyword>
<dbReference type="Pfam" id="PF04547">
    <property type="entry name" value="Anoctamin"/>
    <property type="match status" value="1"/>
</dbReference>
<feature type="transmembrane region" description="Helical" evidence="6">
    <location>
        <begin position="738"/>
        <end position="760"/>
    </location>
</feature>
<feature type="domain" description="Anoctamin transmembrane" evidence="7">
    <location>
        <begin position="309"/>
        <end position="757"/>
    </location>
</feature>
<evidence type="ECO:0000256" key="5">
    <source>
        <dbReference type="SAM" id="MobiDB-lite"/>
    </source>
</evidence>
<evidence type="ECO:0000256" key="4">
    <source>
        <dbReference type="ARBA" id="ARBA00023136"/>
    </source>
</evidence>
<feature type="compositionally biased region" description="Basic residues" evidence="5">
    <location>
        <begin position="804"/>
        <end position="821"/>
    </location>
</feature>
<feature type="region of interest" description="Disordered" evidence="5">
    <location>
        <begin position="769"/>
        <end position="847"/>
    </location>
</feature>
<feature type="compositionally biased region" description="Low complexity" evidence="5">
    <location>
        <begin position="787"/>
        <end position="796"/>
    </location>
</feature>
<evidence type="ECO:0000313" key="8">
    <source>
        <dbReference type="EMBL" id="CAH0367150.1"/>
    </source>
</evidence>
<evidence type="ECO:0000313" key="9">
    <source>
        <dbReference type="Proteomes" id="UP000789595"/>
    </source>
</evidence>
<keyword evidence="3 6" id="KW-1133">Transmembrane helix</keyword>
<accession>A0A8J2WVD4</accession>
<feature type="transmembrane region" description="Helical" evidence="6">
    <location>
        <begin position="351"/>
        <end position="371"/>
    </location>
</feature>
<dbReference type="EMBL" id="CAKKNE010000002">
    <property type="protein sequence ID" value="CAH0367150.1"/>
    <property type="molecule type" value="Genomic_DNA"/>
</dbReference>
<protein>
    <recommendedName>
        <fullName evidence="7">Anoctamin transmembrane domain-containing protein</fullName>
    </recommendedName>
</protein>
<feature type="transmembrane region" description="Helical" evidence="6">
    <location>
        <begin position="655"/>
        <end position="678"/>
    </location>
</feature>
<dbReference type="PANTHER" id="PTHR12308">
    <property type="entry name" value="ANOCTAMIN"/>
    <property type="match status" value="1"/>
</dbReference>
<dbReference type="GO" id="GO:0016020">
    <property type="term" value="C:membrane"/>
    <property type="evidence" value="ECO:0007669"/>
    <property type="project" value="UniProtKB-SubCell"/>
</dbReference>
<keyword evidence="2 6" id="KW-0812">Transmembrane</keyword>
<name>A0A8J2WVD4_9STRA</name>
<proteinExistence type="predicted"/>
<keyword evidence="9" id="KW-1185">Reference proteome</keyword>
<dbReference type="Proteomes" id="UP000789595">
    <property type="component" value="Unassembled WGS sequence"/>
</dbReference>
<comment type="subcellular location">
    <subcellularLocation>
        <location evidence="1">Membrane</location>
        <topology evidence="1">Multi-pass membrane protein</topology>
    </subcellularLocation>
</comment>
<feature type="transmembrane region" description="Helical" evidence="6">
    <location>
        <begin position="430"/>
        <end position="453"/>
    </location>
</feature>
<comment type="caution">
    <text evidence="8">The sequence shown here is derived from an EMBL/GenBank/DDBJ whole genome shotgun (WGS) entry which is preliminary data.</text>
</comment>
<feature type="transmembrane region" description="Helical" evidence="6">
    <location>
        <begin position="561"/>
        <end position="583"/>
    </location>
</feature>
<evidence type="ECO:0000259" key="7">
    <source>
        <dbReference type="Pfam" id="PF04547"/>
    </source>
</evidence>
<feature type="transmembrane region" description="Helical" evidence="6">
    <location>
        <begin position="699"/>
        <end position="718"/>
    </location>
</feature>
<feature type="transmembrane region" description="Helical" evidence="6">
    <location>
        <begin position="28"/>
        <end position="46"/>
    </location>
</feature>
<evidence type="ECO:0000256" key="1">
    <source>
        <dbReference type="ARBA" id="ARBA00004141"/>
    </source>
</evidence>
<evidence type="ECO:0000256" key="6">
    <source>
        <dbReference type="SAM" id="Phobius"/>
    </source>
</evidence>
<feature type="transmembrane region" description="Helical" evidence="6">
    <location>
        <begin position="317"/>
        <end position="339"/>
    </location>
</feature>
<dbReference type="GO" id="GO:0005254">
    <property type="term" value="F:chloride channel activity"/>
    <property type="evidence" value="ECO:0007669"/>
    <property type="project" value="TreeGrafter"/>
</dbReference>
<feature type="compositionally biased region" description="Basic residues" evidence="5">
    <location>
        <begin position="834"/>
        <end position="847"/>
    </location>
</feature>
<feature type="region of interest" description="Disordered" evidence="5">
    <location>
        <begin position="605"/>
        <end position="630"/>
    </location>
</feature>
<organism evidence="8 9">
    <name type="scientific">Pelagomonas calceolata</name>
    <dbReference type="NCBI Taxonomy" id="35677"/>
    <lineage>
        <taxon>Eukaryota</taxon>
        <taxon>Sar</taxon>
        <taxon>Stramenopiles</taxon>
        <taxon>Ochrophyta</taxon>
        <taxon>Pelagophyceae</taxon>
        <taxon>Pelagomonadales</taxon>
        <taxon>Pelagomonadaceae</taxon>
        <taxon>Pelagomonas</taxon>
    </lineage>
</organism>
<dbReference type="OrthoDB" id="18915at2759"/>
<evidence type="ECO:0000256" key="2">
    <source>
        <dbReference type="ARBA" id="ARBA00022692"/>
    </source>
</evidence>
<dbReference type="AlphaFoldDB" id="A0A8J2WVD4"/>
<dbReference type="PANTHER" id="PTHR12308:SF73">
    <property type="entry name" value="ANOCTAMIN"/>
    <property type="match status" value="1"/>
</dbReference>
<feature type="transmembrane region" description="Helical" evidence="6">
    <location>
        <begin position="473"/>
        <end position="495"/>
    </location>
</feature>
<dbReference type="InterPro" id="IPR007632">
    <property type="entry name" value="Anoctamin"/>
</dbReference>
<evidence type="ECO:0000256" key="3">
    <source>
        <dbReference type="ARBA" id="ARBA00022989"/>
    </source>
</evidence>
<gene>
    <name evidence="8" type="ORF">PECAL_2P01590</name>
</gene>
<dbReference type="InterPro" id="IPR049452">
    <property type="entry name" value="Anoctamin_TM"/>
</dbReference>